<feature type="domain" description="Reverse transcriptase zinc-binding" evidence="1">
    <location>
        <begin position="2"/>
        <end position="35"/>
    </location>
</feature>
<organism evidence="2 3">
    <name type="scientific">Solanum verrucosum</name>
    <dbReference type="NCBI Taxonomy" id="315347"/>
    <lineage>
        <taxon>Eukaryota</taxon>
        <taxon>Viridiplantae</taxon>
        <taxon>Streptophyta</taxon>
        <taxon>Embryophyta</taxon>
        <taxon>Tracheophyta</taxon>
        <taxon>Spermatophyta</taxon>
        <taxon>Magnoliopsida</taxon>
        <taxon>eudicotyledons</taxon>
        <taxon>Gunneridae</taxon>
        <taxon>Pentapetalae</taxon>
        <taxon>asterids</taxon>
        <taxon>lamiids</taxon>
        <taxon>Solanales</taxon>
        <taxon>Solanaceae</taxon>
        <taxon>Solanoideae</taxon>
        <taxon>Solaneae</taxon>
        <taxon>Solanum</taxon>
    </lineage>
</organism>
<keyword evidence="3" id="KW-1185">Reference proteome</keyword>
<dbReference type="Proteomes" id="UP001234989">
    <property type="component" value="Chromosome 7"/>
</dbReference>
<dbReference type="AlphaFoldDB" id="A0AAF0R5Y7"/>
<evidence type="ECO:0000313" key="3">
    <source>
        <dbReference type="Proteomes" id="UP001234989"/>
    </source>
</evidence>
<reference evidence="2" key="1">
    <citation type="submission" date="2023-08" db="EMBL/GenBank/DDBJ databases">
        <title>A de novo genome assembly of Solanum verrucosum Schlechtendal, a Mexican diploid species geographically isolated from the other diploid A-genome species in potato relatives.</title>
        <authorList>
            <person name="Hosaka K."/>
        </authorList>
    </citation>
    <scope>NUCLEOTIDE SEQUENCE</scope>
    <source>
        <tissue evidence="2">Young leaves</tissue>
    </source>
</reference>
<dbReference type="InterPro" id="IPR026960">
    <property type="entry name" value="RVT-Znf"/>
</dbReference>
<protein>
    <recommendedName>
        <fullName evidence="1">Reverse transcriptase zinc-binding domain-containing protein</fullName>
    </recommendedName>
</protein>
<proteinExistence type="predicted"/>
<gene>
    <name evidence="2" type="ORF">MTR67_030417</name>
</gene>
<evidence type="ECO:0000313" key="2">
    <source>
        <dbReference type="EMBL" id="WMV37032.1"/>
    </source>
</evidence>
<dbReference type="EMBL" id="CP133618">
    <property type="protein sequence ID" value="WMV37032.1"/>
    <property type="molecule type" value="Genomic_DNA"/>
</dbReference>
<dbReference type="Pfam" id="PF13966">
    <property type="entry name" value="zf-RVT"/>
    <property type="match status" value="1"/>
</dbReference>
<accession>A0AAF0R5Y7</accession>
<name>A0AAF0R5Y7_SOLVR</name>
<sequence length="80" mass="9383">MKKRIPLCSRCFFCGETAETVVHLFIHCKVTSQLWRLFLCLKNISWSMPGKIAEALHSWEEKGVHAKNRNNWRIVPASIW</sequence>
<evidence type="ECO:0000259" key="1">
    <source>
        <dbReference type="Pfam" id="PF13966"/>
    </source>
</evidence>